<keyword evidence="1" id="KW-0472">Membrane</keyword>
<organism evidence="2 3">
    <name type="scientific">Leptospira wolffii</name>
    <dbReference type="NCBI Taxonomy" id="409998"/>
    <lineage>
        <taxon>Bacteria</taxon>
        <taxon>Pseudomonadati</taxon>
        <taxon>Spirochaetota</taxon>
        <taxon>Spirochaetia</taxon>
        <taxon>Leptospirales</taxon>
        <taxon>Leptospiraceae</taxon>
        <taxon>Leptospira</taxon>
    </lineage>
</organism>
<feature type="transmembrane region" description="Helical" evidence="1">
    <location>
        <begin position="310"/>
        <end position="325"/>
    </location>
</feature>
<dbReference type="Proteomes" id="UP001580391">
    <property type="component" value="Unassembled WGS sequence"/>
</dbReference>
<comment type="caution">
    <text evidence="2">The sequence shown here is derived from an EMBL/GenBank/DDBJ whole genome shotgun (WGS) entry which is preliminary data.</text>
</comment>
<dbReference type="RefSeq" id="WP_375516796.1">
    <property type="nucleotide sequence ID" value="NZ_JBHILI010000002.1"/>
</dbReference>
<evidence type="ECO:0000313" key="2">
    <source>
        <dbReference type="EMBL" id="MFB5736088.1"/>
    </source>
</evidence>
<keyword evidence="3" id="KW-1185">Reference proteome</keyword>
<name>A0ABV5BLA9_9LEPT</name>
<feature type="transmembrane region" description="Helical" evidence="1">
    <location>
        <begin position="337"/>
        <end position="354"/>
    </location>
</feature>
<dbReference type="InterPro" id="IPR059217">
    <property type="entry name" value="LA3751_2-like"/>
</dbReference>
<keyword evidence="1" id="KW-1133">Transmembrane helix</keyword>
<dbReference type="NCBIfam" id="NF047440">
    <property type="entry name" value="LA3751_2_3_fam"/>
    <property type="match status" value="1"/>
</dbReference>
<sequence>MEYWRRIFSPFGVANVVCVFFLLLSLWEVPAESIFVADNQVKIQQAQAFLDSGFLSQYSTCLELADFGGCAYTIGGEGRDVPILIGVFPVAFSLYAALVRLTGDYNHLIYISFLFFLAGTWFISFRVRKDFWIPVVLTFGPCFFHSFLFPDYAIVFFLIAVLVGFYYRPLFGKYSNFMIGLVSGSAVFFRPEVVFLPFFLGLFSVIETFRSGLPARNTEEERRFYLLIGFGSAVILFFGTNYALYENFLGTRIRANEEGIESFLNWGKFVSLLFYGNSRIGFFLFSSWVLFALIYLSLRFRILSSKEKHLLLSVLLSIFVIVLLSPNDSNIDWGTRYLSWLTIPVAVLFFTSDFRQSSQDRRWKKFVIFLFILSLIVVFAFFRLQIKVAEEFQKYNSLLKGLSGEVSILTEPSILGFYGKDVLKKKVLLLRPSESRKEFVRFLSGKASRLELVRYEPTTYFLLESIRPPHKKVENAYLLEKEFLDQGWKVSNKKISLKLEILSLQR</sequence>
<evidence type="ECO:0000313" key="3">
    <source>
        <dbReference type="Proteomes" id="UP001580391"/>
    </source>
</evidence>
<feature type="transmembrane region" description="Helical" evidence="1">
    <location>
        <begin position="81"/>
        <end position="101"/>
    </location>
</feature>
<protein>
    <submittedName>
        <fullName evidence="2">LA_3751/LA_3752 family putative glycosyltransferase</fullName>
    </submittedName>
</protein>
<feature type="transmembrane region" description="Helical" evidence="1">
    <location>
        <begin position="7"/>
        <end position="27"/>
    </location>
</feature>
<dbReference type="EMBL" id="JBHILJ010000002">
    <property type="protein sequence ID" value="MFB5736088.1"/>
    <property type="molecule type" value="Genomic_DNA"/>
</dbReference>
<keyword evidence="1" id="KW-0812">Transmembrane</keyword>
<feature type="transmembrane region" description="Helical" evidence="1">
    <location>
        <begin position="108"/>
        <end position="127"/>
    </location>
</feature>
<evidence type="ECO:0000256" key="1">
    <source>
        <dbReference type="SAM" id="Phobius"/>
    </source>
</evidence>
<proteinExistence type="predicted"/>
<feature type="transmembrane region" description="Helical" evidence="1">
    <location>
        <begin position="366"/>
        <end position="384"/>
    </location>
</feature>
<feature type="transmembrane region" description="Helical" evidence="1">
    <location>
        <begin position="147"/>
        <end position="167"/>
    </location>
</feature>
<feature type="transmembrane region" description="Helical" evidence="1">
    <location>
        <begin position="280"/>
        <end position="298"/>
    </location>
</feature>
<gene>
    <name evidence="2" type="ORF">ACE5IX_06190</name>
</gene>
<feature type="transmembrane region" description="Helical" evidence="1">
    <location>
        <begin position="225"/>
        <end position="245"/>
    </location>
</feature>
<accession>A0ABV5BLA9</accession>
<reference evidence="2 3" key="1">
    <citation type="submission" date="2024-09" db="EMBL/GenBank/DDBJ databases">
        <title>Taxonomic and Genotyping Characterization of Leptospira Strains isolated from Multiple Sources in Colombia highlights the importance of intermediate species.</title>
        <authorList>
            <person name="Torres Higuera L."/>
            <person name="Rojas Tapias D."/>
            <person name="Jimenez Velasquez S."/>
            <person name="Renjifo Ibanez C."/>
        </authorList>
    </citation>
    <scope>NUCLEOTIDE SEQUENCE [LARGE SCALE GENOMIC DNA]</scope>
    <source>
        <strain evidence="2 3">Lep080</strain>
    </source>
</reference>